<evidence type="ECO:0000313" key="3">
    <source>
        <dbReference type="Proteomes" id="UP000011115"/>
    </source>
</evidence>
<dbReference type="Proteomes" id="UP000011115">
    <property type="component" value="Unassembled WGS sequence"/>
</dbReference>
<dbReference type="InterPro" id="IPR010714">
    <property type="entry name" value="Coatomer_asu_C"/>
</dbReference>
<sequence>MDSAGHLPFAYITTAVRFNAGQGGLKIKKIVMWDGLKFLRFKLNPGPTPHLPIVIPLKDSSERLAEELSGIVPLLPKEKKASVLLPLLATPILGRLDATDTCGQGGIVQAAENDLRDATQLNYDYRNSFVVCVATYTTGARRMSLALFGATHFVPSQQEQLCTICDLHL</sequence>
<keyword evidence="3" id="KW-1185">Reference proteome</keyword>
<dbReference type="AlphaFoldDB" id="M1APR7"/>
<name>M1APR7_SOLTU</name>
<feature type="domain" description="Coatomer alpha subunit C-terminal" evidence="1">
    <location>
        <begin position="107"/>
        <end position="167"/>
    </location>
</feature>
<dbReference type="Gramene" id="PGSC0003DMT400027516">
    <property type="protein sequence ID" value="PGSC0003DMT400027516"/>
    <property type="gene ID" value="PGSC0003DMG400010606"/>
</dbReference>
<dbReference type="EnsemblPlants" id="PGSC0003DMT400027516">
    <property type="protein sequence ID" value="PGSC0003DMT400027516"/>
    <property type="gene ID" value="PGSC0003DMG400010606"/>
</dbReference>
<dbReference type="InParanoid" id="M1APR7"/>
<dbReference type="GO" id="GO:0030126">
    <property type="term" value="C:COPI vesicle coat"/>
    <property type="evidence" value="ECO:0007669"/>
    <property type="project" value="InterPro"/>
</dbReference>
<dbReference type="Pfam" id="PF06957">
    <property type="entry name" value="COPI_C"/>
    <property type="match status" value="1"/>
</dbReference>
<reference evidence="3" key="1">
    <citation type="journal article" date="2011" name="Nature">
        <title>Genome sequence and analysis of the tuber crop potato.</title>
        <authorList>
            <consortium name="The Potato Genome Sequencing Consortium"/>
        </authorList>
    </citation>
    <scope>NUCLEOTIDE SEQUENCE [LARGE SCALE GENOMIC DNA]</scope>
    <source>
        <strain evidence="3">cv. DM1-3 516 R44</strain>
    </source>
</reference>
<dbReference type="PaxDb" id="4113-PGSC0003DMT400027516"/>
<evidence type="ECO:0000313" key="2">
    <source>
        <dbReference type="EnsemblPlants" id="PGSC0003DMT400027516"/>
    </source>
</evidence>
<evidence type="ECO:0000259" key="1">
    <source>
        <dbReference type="Pfam" id="PF06957"/>
    </source>
</evidence>
<reference evidence="2" key="2">
    <citation type="submission" date="2015-06" db="UniProtKB">
        <authorList>
            <consortium name="EnsemblPlants"/>
        </authorList>
    </citation>
    <scope>IDENTIFICATION</scope>
    <source>
        <strain evidence="2">DM1-3 516 R44</strain>
    </source>
</reference>
<proteinExistence type="predicted"/>
<protein>
    <submittedName>
        <fullName evidence="2">Coatomer alpha subunit</fullName>
    </submittedName>
</protein>
<dbReference type="GO" id="GO:0005198">
    <property type="term" value="F:structural molecule activity"/>
    <property type="evidence" value="ECO:0007669"/>
    <property type="project" value="InterPro"/>
</dbReference>
<dbReference type="eggNOG" id="KOG0292">
    <property type="taxonomic scope" value="Eukaryota"/>
</dbReference>
<organism evidence="2 3">
    <name type="scientific">Solanum tuberosum</name>
    <name type="common">Potato</name>
    <dbReference type="NCBI Taxonomy" id="4113"/>
    <lineage>
        <taxon>Eukaryota</taxon>
        <taxon>Viridiplantae</taxon>
        <taxon>Streptophyta</taxon>
        <taxon>Embryophyta</taxon>
        <taxon>Tracheophyta</taxon>
        <taxon>Spermatophyta</taxon>
        <taxon>Magnoliopsida</taxon>
        <taxon>eudicotyledons</taxon>
        <taxon>Gunneridae</taxon>
        <taxon>Pentapetalae</taxon>
        <taxon>asterids</taxon>
        <taxon>lamiids</taxon>
        <taxon>Solanales</taxon>
        <taxon>Solanaceae</taxon>
        <taxon>Solanoideae</taxon>
        <taxon>Solaneae</taxon>
        <taxon>Solanum</taxon>
    </lineage>
</organism>
<dbReference type="STRING" id="4113.M1APR7"/>
<accession>M1APR7</accession>
<dbReference type="GO" id="GO:0016192">
    <property type="term" value="P:vesicle-mediated transport"/>
    <property type="evidence" value="ECO:0007669"/>
    <property type="project" value="InterPro"/>
</dbReference>
<dbReference type="GO" id="GO:0006886">
    <property type="term" value="P:intracellular protein transport"/>
    <property type="evidence" value="ECO:0007669"/>
    <property type="project" value="InterPro"/>
</dbReference>
<dbReference type="HOGENOM" id="CLU_1581267_0_0_1"/>